<dbReference type="Proteomes" id="UP000744555">
    <property type="component" value="Unassembled WGS sequence"/>
</dbReference>
<feature type="transmembrane region" description="Helical" evidence="1">
    <location>
        <begin position="6"/>
        <end position="28"/>
    </location>
</feature>
<sequence>MDINRFISLLVIAGYLVVNLTMQVDFFAGHDIFAKYQVATSAEQALQIAREAYYAKTAFLLILLILLALRVPFGLGFGVSFLAYALIMLAFFGLGRSTAIYLLAAGLLLGSYMLSHWRGSSPAT</sequence>
<evidence type="ECO:0000313" key="3">
    <source>
        <dbReference type="Proteomes" id="UP000744555"/>
    </source>
</evidence>
<dbReference type="RefSeq" id="WP_187804714.1">
    <property type="nucleotide sequence ID" value="NZ_LZEU01000001.1"/>
</dbReference>
<gene>
    <name evidence="2" type="ORF">A9179_04800</name>
</gene>
<protein>
    <submittedName>
        <fullName evidence="2">Uncharacterized protein</fullName>
    </submittedName>
</protein>
<keyword evidence="1" id="KW-0812">Transmembrane</keyword>
<keyword evidence="1" id="KW-0472">Membrane</keyword>
<keyword evidence="1" id="KW-1133">Transmembrane helix</keyword>
<reference evidence="2 3" key="1">
    <citation type="submission" date="2016-06" db="EMBL/GenBank/DDBJ databases">
        <authorList>
            <person name="Ramos C."/>
            <person name="Pintado A."/>
            <person name="Crespo-Gomez J.I."/>
        </authorList>
    </citation>
    <scope>NUCLEOTIDE SEQUENCE [LARGE SCALE GENOMIC DNA]</scope>
    <source>
        <strain evidence="2 3">AVO110</strain>
    </source>
</reference>
<evidence type="ECO:0000256" key="1">
    <source>
        <dbReference type="SAM" id="Phobius"/>
    </source>
</evidence>
<dbReference type="EMBL" id="LZEU01000001">
    <property type="protein sequence ID" value="MBC9249589.1"/>
    <property type="molecule type" value="Genomic_DNA"/>
</dbReference>
<feature type="transmembrane region" description="Helical" evidence="1">
    <location>
        <begin position="53"/>
        <end position="69"/>
    </location>
</feature>
<feature type="transmembrane region" description="Helical" evidence="1">
    <location>
        <begin position="99"/>
        <end position="117"/>
    </location>
</feature>
<evidence type="ECO:0000313" key="2">
    <source>
        <dbReference type="EMBL" id="MBC9249589.1"/>
    </source>
</evidence>
<organism evidence="2 3">
    <name type="scientific">Aquipseudomonas alcaligenes</name>
    <name type="common">Pseudomonas alcaligenes</name>
    <dbReference type="NCBI Taxonomy" id="43263"/>
    <lineage>
        <taxon>Bacteria</taxon>
        <taxon>Pseudomonadati</taxon>
        <taxon>Pseudomonadota</taxon>
        <taxon>Gammaproteobacteria</taxon>
        <taxon>Pseudomonadales</taxon>
        <taxon>Pseudomonadaceae</taxon>
        <taxon>Aquipseudomonas</taxon>
    </lineage>
</organism>
<proteinExistence type="predicted"/>
<name>A0ABR7RXQ3_AQUAC</name>
<keyword evidence="3" id="KW-1185">Reference proteome</keyword>
<accession>A0ABR7RXQ3</accession>
<comment type="caution">
    <text evidence="2">The sequence shown here is derived from an EMBL/GenBank/DDBJ whole genome shotgun (WGS) entry which is preliminary data.</text>
</comment>